<protein>
    <submittedName>
        <fullName evidence="2">Uncharacterized protein</fullName>
    </submittedName>
</protein>
<sequence length="86" mass="9227">MNNEKLKKMLHAAEKYGADAVCEMVAEHTGQNGSERIEAVSSGIGDDNASQIANLINAGTQRIIEGGEKRTPDRSLAVDPFTNLPM</sequence>
<dbReference type="HOGENOM" id="CLU_2490923_0_0_10"/>
<dbReference type="KEGG" id="afd:Alfi_0467"/>
<accession>I3YIP3</accession>
<gene>
    <name evidence="2" type="ordered locus">Alfi_0467</name>
</gene>
<evidence type="ECO:0000256" key="1">
    <source>
        <dbReference type="SAM" id="MobiDB-lite"/>
    </source>
</evidence>
<dbReference type="RefSeq" id="WP_014774625.1">
    <property type="nucleotide sequence ID" value="NC_018011.1"/>
</dbReference>
<dbReference type="STRING" id="679935.Alfi_0467"/>
<dbReference type="Proteomes" id="UP000006052">
    <property type="component" value="Chromosome"/>
</dbReference>
<dbReference type="AlphaFoldDB" id="I3YIP3"/>
<evidence type="ECO:0000313" key="3">
    <source>
        <dbReference type="Proteomes" id="UP000006052"/>
    </source>
</evidence>
<name>I3YIP3_ALIFI</name>
<evidence type="ECO:0000313" key="2">
    <source>
        <dbReference type="EMBL" id="AFL76861.1"/>
    </source>
</evidence>
<feature type="region of interest" description="Disordered" evidence="1">
    <location>
        <begin position="66"/>
        <end position="86"/>
    </location>
</feature>
<reference evidence="3" key="1">
    <citation type="journal article" date="2013" name="Stand. Genomic Sci.">
        <title>Complete genome sequence of the bile-resistant pigment-producing anaerobe Alistipes finegoldii type strain (AHN2437(T)).</title>
        <authorList>
            <person name="Mavromatis K."/>
            <person name="Stackebrandt E."/>
            <person name="Munk C."/>
            <person name="Lapidus A."/>
            <person name="Nolan M."/>
            <person name="Lucas S."/>
            <person name="Hammon N."/>
            <person name="Deshpande S."/>
            <person name="Cheng J.F."/>
            <person name="Tapia R."/>
            <person name="Goodwin L.A."/>
            <person name="Pitluck S."/>
            <person name="Liolios K."/>
            <person name="Pagani I."/>
            <person name="Ivanova N."/>
            <person name="Mikhailova N."/>
            <person name="Huntemann M."/>
            <person name="Pati A."/>
            <person name="Chen A."/>
            <person name="Palaniappan K."/>
            <person name="Land M."/>
            <person name="Hauser L."/>
            <person name="Rohde M."/>
            <person name="Gronow S."/>
            <person name="Goker M."/>
            <person name="Detter J.C."/>
            <person name="Bristow J."/>
            <person name="Eisen J.A."/>
            <person name="Markowitz V."/>
            <person name="Hugenholtz P."/>
            <person name="Kyrpides N.C."/>
            <person name="Klenk H.P."/>
            <person name="Woyke T."/>
        </authorList>
    </citation>
    <scope>NUCLEOTIDE SEQUENCE</scope>
    <source>
        <strain evidence="3">DSM 17242 / JCM 16770 / AHN 2437 / CCUG 46020 / CIP 107999</strain>
    </source>
</reference>
<dbReference type="EMBL" id="CP003274">
    <property type="protein sequence ID" value="AFL76861.1"/>
    <property type="molecule type" value="Genomic_DNA"/>
</dbReference>
<proteinExistence type="predicted"/>
<organism evidence="2 3">
    <name type="scientific">Alistipes finegoldii (strain DSM 17242 / JCM 16770 / CCUG 46020 / CIP 107999 / KCTC 15236 / AHN 2437)</name>
    <dbReference type="NCBI Taxonomy" id="679935"/>
    <lineage>
        <taxon>Bacteria</taxon>
        <taxon>Pseudomonadati</taxon>
        <taxon>Bacteroidota</taxon>
        <taxon>Bacteroidia</taxon>
        <taxon>Bacteroidales</taxon>
        <taxon>Rikenellaceae</taxon>
        <taxon>Alistipes</taxon>
    </lineage>
</organism>